<feature type="region of interest" description="Disordered" evidence="1">
    <location>
        <begin position="159"/>
        <end position="187"/>
    </location>
</feature>
<dbReference type="EMBL" id="VSSQ01027433">
    <property type="protein sequence ID" value="MPM76680.1"/>
    <property type="molecule type" value="Genomic_DNA"/>
</dbReference>
<comment type="caution">
    <text evidence="2">The sequence shown here is derived from an EMBL/GenBank/DDBJ whole genome shotgun (WGS) entry which is preliminary data.</text>
</comment>
<protein>
    <submittedName>
        <fullName evidence="2">Uncharacterized protein</fullName>
    </submittedName>
</protein>
<organism evidence="2">
    <name type="scientific">bioreactor metagenome</name>
    <dbReference type="NCBI Taxonomy" id="1076179"/>
    <lineage>
        <taxon>unclassified sequences</taxon>
        <taxon>metagenomes</taxon>
        <taxon>ecological metagenomes</taxon>
    </lineage>
</organism>
<reference evidence="2" key="1">
    <citation type="submission" date="2019-08" db="EMBL/GenBank/DDBJ databases">
        <authorList>
            <person name="Kucharzyk K."/>
            <person name="Murdoch R.W."/>
            <person name="Higgins S."/>
            <person name="Loffler F."/>
        </authorList>
    </citation>
    <scope>NUCLEOTIDE SEQUENCE</scope>
</reference>
<sequence>MQSPNYSFSPFFGTLFPPRATAAATLPALSSLAVLRPILAEVALILPDNSLSAPAEASIAAATSLPIAATSSLSRRLSNNDSSSRERLCSSVIPGSSLCLSTLCCSFLRIPSSAAKPVAATVLSIISKLLNRTRINQKVKPHSGTPFPTWIKSPQNQAKTRTAHPPCAPFPMRVPAPGGSVPSGWQQ</sequence>
<evidence type="ECO:0000313" key="2">
    <source>
        <dbReference type="EMBL" id="MPM76680.1"/>
    </source>
</evidence>
<gene>
    <name evidence="2" type="ORF">SDC9_123679</name>
</gene>
<accession>A0A645CIB7</accession>
<evidence type="ECO:0000256" key="1">
    <source>
        <dbReference type="SAM" id="MobiDB-lite"/>
    </source>
</evidence>
<name>A0A645CIB7_9ZZZZ</name>
<proteinExistence type="predicted"/>
<dbReference type="AlphaFoldDB" id="A0A645CIB7"/>